<feature type="region of interest" description="Disordered" evidence="1">
    <location>
        <begin position="61"/>
        <end position="91"/>
    </location>
</feature>
<accession>A0A1X6PIS2</accession>
<dbReference type="EMBL" id="KV918769">
    <property type="protein sequence ID" value="OSX80740.1"/>
    <property type="molecule type" value="Genomic_DNA"/>
</dbReference>
<reference evidence="2 3" key="1">
    <citation type="submission" date="2017-03" db="EMBL/GenBank/DDBJ databases">
        <title>WGS assembly of Porphyra umbilicalis.</title>
        <authorList>
            <person name="Brawley S.H."/>
            <person name="Blouin N.A."/>
            <person name="Ficko-Blean E."/>
            <person name="Wheeler G.L."/>
            <person name="Lohr M."/>
            <person name="Goodson H.V."/>
            <person name="Jenkins J.W."/>
            <person name="Blaby-Haas C.E."/>
            <person name="Helliwell K.E."/>
            <person name="Chan C."/>
            <person name="Marriage T."/>
            <person name="Bhattacharya D."/>
            <person name="Klein A.S."/>
            <person name="Badis Y."/>
            <person name="Brodie J."/>
            <person name="Cao Y."/>
            <person name="Collen J."/>
            <person name="Dittami S.M."/>
            <person name="Gachon C.M."/>
            <person name="Green B.R."/>
            <person name="Karpowicz S."/>
            <person name="Kim J.W."/>
            <person name="Kudahl U."/>
            <person name="Lin S."/>
            <person name="Michel G."/>
            <person name="Mittag M."/>
            <person name="Olson B.J."/>
            <person name="Pangilinan J."/>
            <person name="Peng Y."/>
            <person name="Qiu H."/>
            <person name="Shu S."/>
            <person name="Singer J.T."/>
            <person name="Smith A.G."/>
            <person name="Sprecher B.N."/>
            <person name="Wagner V."/>
            <person name="Wang W."/>
            <person name="Wang Z.-Y."/>
            <person name="Yan J."/>
            <person name="Yarish C."/>
            <person name="Zoeuner-Riek S."/>
            <person name="Zhuang Y."/>
            <person name="Zou Y."/>
            <person name="Lindquist E.A."/>
            <person name="Grimwood J."/>
            <person name="Barry K."/>
            <person name="Rokhsar D.S."/>
            <person name="Schmutz J."/>
            <person name="Stiller J.W."/>
            <person name="Grossman A.R."/>
            <person name="Prochnik S.E."/>
        </authorList>
    </citation>
    <scope>NUCLEOTIDE SEQUENCE [LARGE SCALE GENOMIC DNA]</scope>
    <source>
        <strain evidence="2">4086291</strain>
    </source>
</reference>
<evidence type="ECO:0000313" key="3">
    <source>
        <dbReference type="Proteomes" id="UP000218209"/>
    </source>
</evidence>
<feature type="compositionally biased region" description="Polar residues" evidence="1">
    <location>
        <begin position="80"/>
        <end position="91"/>
    </location>
</feature>
<organism evidence="2 3">
    <name type="scientific">Porphyra umbilicalis</name>
    <name type="common">Purple laver</name>
    <name type="synonym">Red alga</name>
    <dbReference type="NCBI Taxonomy" id="2786"/>
    <lineage>
        <taxon>Eukaryota</taxon>
        <taxon>Rhodophyta</taxon>
        <taxon>Bangiophyceae</taxon>
        <taxon>Bangiales</taxon>
        <taxon>Bangiaceae</taxon>
        <taxon>Porphyra</taxon>
    </lineage>
</organism>
<protein>
    <submittedName>
        <fullName evidence="2">Uncharacterized protein</fullName>
    </submittedName>
</protein>
<name>A0A1X6PIS2_PORUM</name>
<feature type="non-terminal residue" evidence="2">
    <location>
        <position position="1"/>
    </location>
</feature>
<gene>
    <name evidence="2" type="ORF">BU14_0033s0085</name>
</gene>
<evidence type="ECO:0000256" key="1">
    <source>
        <dbReference type="SAM" id="MobiDB-lite"/>
    </source>
</evidence>
<proteinExistence type="predicted"/>
<feature type="compositionally biased region" description="Acidic residues" evidence="1">
    <location>
        <begin position="64"/>
        <end position="75"/>
    </location>
</feature>
<feature type="region of interest" description="Disordered" evidence="1">
    <location>
        <begin position="1"/>
        <end position="42"/>
    </location>
</feature>
<dbReference type="AlphaFoldDB" id="A0A1X6PIS2"/>
<dbReference type="Proteomes" id="UP000218209">
    <property type="component" value="Unassembled WGS sequence"/>
</dbReference>
<sequence>QCRQRRVGSDGNVTGRDGRGGGAARRFCPTGGPRSGSRRVAAECERLAREEKSRAIRTQRLEMELLDDEEDEEEEGRSPSEGTNLGATLIR</sequence>
<keyword evidence="3" id="KW-1185">Reference proteome</keyword>
<evidence type="ECO:0000313" key="2">
    <source>
        <dbReference type="EMBL" id="OSX80740.1"/>
    </source>
</evidence>